<dbReference type="HAMAP" id="MF_00224">
    <property type="entry name" value="DHO_dh_type1"/>
    <property type="match status" value="1"/>
</dbReference>
<feature type="binding site" evidence="11">
    <location>
        <position position="177"/>
    </location>
    <ligand>
        <name>FMN</name>
        <dbReference type="ChEBI" id="CHEBI:58210"/>
    </ligand>
</feature>
<feature type="binding site" evidence="11">
    <location>
        <position position="33"/>
    </location>
    <ligand>
        <name>FMN</name>
        <dbReference type="ChEBI" id="CHEBI:58210"/>
    </ligand>
</feature>
<evidence type="ECO:0000256" key="11">
    <source>
        <dbReference type="HAMAP-Rule" id="MF_00224"/>
    </source>
</evidence>
<dbReference type="InterPro" id="IPR049622">
    <property type="entry name" value="Dihydroorotate_DH_I"/>
</dbReference>
<feature type="active site" description="Nucleophile" evidence="11">
    <location>
        <position position="142"/>
    </location>
</feature>
<dbReference type="GO" id="GO:0005737">
    <property type="term" value="C:cytoplasm"/>
    <property type="evidence" value="ECO:0007669"/>
    <property type="project" value="UniProtKB-SubCell"/>
</dbReference>
<feature type="binding site" evidence="11">
    <location>
        <begin position="277"/>
        <end position="278"/>
    </location>
    <ligand>
        <name>FMN</name>
        <dbReference type="ChEBI" id="CHEBI:58210"/>
    </ligand>
</feature>
<evidence type="ECO:0000256" key="2">
    <source>
        <dbReference type="ARBA" id="ARBA00004725"/>
    </source>
</evidence>
<evidence type="ECO:0000256" key="8">
    <source>
        <dbReference type="ARBA" id="ARBA00022975"/>
    </source>
</evidence>
<sequence length="315" mass="33327">MSCQEKKTMNVVRPSLAVEIAGIRMKNPVMPASGTFGYGEEYAPYFDLGRLGAIVTKGLSLNPKAGNPTPRIAETTSGMLNAIGLQNVGIEAFLADKVAYYQNFDVPVIANFFGNTLEEYGEVARRLSDIPEISAVELNISCPNVKQGGIVFGTDPRAAAQVVALVRKSLNKPLIVKLTPNVTDITVIARAAEEAGADAISCINTLTGMAIDVRTRRPKIANRTGGLSGPAIRPVAVRMVHQVVQAVKIPVIGIGGITCARDALEFLIVGARAVQVGTANFIDPGVMPDIIDGLEAFCLEEGIADINDLIGSLQL</sequence>
<name>A0A0M4D9A0_9BACT</name>
<dbReference type="PANTHER" id="PTHR48109:SF1">
    <property type="entry name" value="DIHYDROOROTATE DEHYDROGENASE (FUMARATE)"/>
    <property type="match status" value="1"/>
</dbReference>
<feature type="binding site" evidence="11">
    <location>
        <begin position="204"/>
        <end position="205"/>
    </location>
    <ligand>
        <name>substrate</name>
    </ligand>
</feature>
<comment type="subunit">
    <text evidence="4">Heterotetramer of 2 PyrK and 2 PyrD type B subunits.</text>
</comment>
<dbReference type="PROSITE" id="PS00911">
    <property type="entry name" value="DHODEHASE_1"/>
    <property type="match status" value="1"/>
</dbReference>
<dbReference type="FunFam" id="3.20.20.70:FF:000027">
    <property type="entry name" value="Dihydropyrimidine dehydrogenase [NADP(+)]"/>
    <property type="match status" value="1"/>
</dbReference>
<dbReference type="SUPFAM" id="SSF51395">
    <property type="entry name" value="FMN-linked oxidoreductases"/>
    <property type="match status" value="1"/>
</dbReference>
<organism evidence="13 14">
    <name type="scientific">Desulfuromonas soudanensis</name>
    <dbReference type="NCBI Taxonomy" id="1603606"/>
    <lineage>
        <taxon>Bacteria</taxon>
        <taxon>Pseudomonadati</taxon>
        <taxon>Thermodesulfobacteriota</taxon>
        <taxon>Desulfuromonadia</taxon>
        <taxon>Desulfuromonadales</taxon>
        <taxon>Desulfuromonadaceae</taxon>
        <taxon>Desulfuromonas</taxon>
    </lineage>
</organism>
<evidence type="ECO:0000313" key="13">
    <source>
        <dbReference type="EMBL" id="ALC16480.1"/>
    </source>
</evidence>
<dbReference type="InterPro" id="IPR024920">
    <property type="entry name" value="Dihydroorotate_DH_1"/>
</dbReference>
<evidence type="ECO:0000256" key="7">
    <source>
        <dbReference type="ARBA" id="ARBA00022643"/>
    </source>
</evidence>
<dbReference type="PIRSF" id="PIRSF000164">
    <property type="entry name" value="DHO_oxidase"/>
    <property type="match status" value="1"/>
</dbReference>
<dbReference type="PANTHER" id="PTHR48109">
    <property type="entry name" value="DIHYDROOROTATE DEHYDROGENASE (QUINONE), MITOCHONDRIAL-RELATED"/>
    <property type="match status" value="1"/>
</dbReference>
<dbReference type="KEGG" id="des:DSOUD_1702"/>
<comment type="cofactor">
    <cofactor evidence="11">
        <name>FMN</name>
        <dbReference type="ChEBI" id="CHEBI:58210"/>
    </cofactor>
    <text evidence="11">Binds 1 FMN per subunit.</text>
</comment>
<evidence type="ECO:0000256" key="5">
    <source>
        <dbReference type="ARBA" id="ARBA00022490"/>
    </source>
</evidence>
<dbReference type="EC" id="1.3.-.-" evidence="11"/>
<evidence type="ECO:0000256" key="10">
    <source>
        <dbReference type="ARBA" id="ARBA00023027"/>
    </source>
</evidence>
<gene>
    <name evidence="11 13" type="primary">pyrD</name>
    <name evidence="13" type="ORF">DSOUD_1702</name>
</gene>
<evidence type="ECO:0000256" key="9">
    <source>
        <dbReference type="ARBA" id="ARBA00023002"/>
    </source>
</evidence>
<dbReference type="GO" id="GO:0044205">
    <property type="term" value="P:'de novo' UMP biosynthetic process"/>
    <property type="evidence" value="ECO:0007669"/>
    <property type="project" value="UniProtKB-UniRule"/>
</dbReference>
<feature type="binding site" evidence="11">
    <location>
        <begin position="81"/>
        <end position="85"/>
    </location>
    <ligand>
        <name>substrate</name>
    </ligand>
</feature>
<keyword evidence="9 11" id="KW-0560">Oxidoreductase</keyword>
<feature type="binding site" evidence="11">
    <location>
        <position position="139"/>
    </location>
    <ligand>
        <name>substrate</name>
    </ligand>
</feature>
<evidence type="ECO:0000256" key="6">
    <source>
        <dbReference type="ARBA" id="ARBA00022630"/>
    </source>
</evidence>
<evidence type="ECO:0000256" key="1">
    <source>
        <dbReference type="ARBA" id="ARBA00004496"/>
    </source>
</evidence>
<keyword evidence="10" id="KW-0520">NAD</keyword>
<comment type="pathway">
    <text evidence="2 11">Pyrimidine metabolism; UMP biosynthesis via de novo pathway.</text>
</comment>
<feature type="binding site" evidence="11">
    <location>
        <position position="229"/>
    </location>
    <ligand>
        <name>FMN</name>
        <dbReference type="ChEBI" id="CHEBI:58210"/>
    </ligand>
</feature>
<feature type="binding site" evidence="11">
    <location>
        <begin position="255"/>
        <end position="256"/>
    </location>
    <ligand>
        <name>FMN</name>
        <dbReference type="ChEBI" id="CHEBI:58210"/>
    </ligand>
</feature>
<dbReference type="InterPro" id="IPR033888">
    <property type="entry name" value="DHOD_1B"/>
</dbReference>
<keyword evidence="14" id="KW-1185">Reference proteome</keyword>
<accession>A0A0M4D9A0</accession>
<keyword evidence="5 11" id="KW-0963">Cytoplasm</keyword>
<feature type="binding site" evidence="11">
    <location>
        <position position="111"/>
    </location>
    <ligand>
        <name>FMN</name>
        <dbReference type="ChEBI" id="CHEBI:58210"/>
    </ligand>
</feature>
<dbReference type="PATRIC" id="fig|1603606.3.peg.1852"/>
<dbReference type="InterPro" id="IPR013785">
    <property type="entry name" value="Aldolase_TIM"/>
</dbReference>
<comment type="subcellular location">
    <subcellularLocation>
        <location evidence="1 11">Cytoplasm</location>
    </subcellularLocation>
</comment>
<proteinExistence type="inferred from homology"/>
<feature type="binding site" evidence="11">
    <location>
        <position position="203"/>
    </location>
    <ligand>
        <name>FMN</name>
        <dbReference type="ChEBI" id="CHEBI:58210"/>
    </ligand>
</feature>
<dbReference type="InterPro" id="IPR050074">
    <property type="entry name" value="DHO_dehydrogenase"/>
</dbReference>
<protein>
    <recommendedName>
        <fullName evidence="11">Dihydroorotate dehydrogenase</fullName>
        <shortName evidence="11">DHOD</shortName>
        <shortName evidence="11">DHODase</shortName>
        <shortName evidence="11">DHOdehase</shortName>
        <ecNumber evidence="11">1.3.-.-</ecNumber>
    </recommendedName>
</protein>
<dbReference type="Gene3D" id="3.20.20.70">
    <property type="entry name" value="Aldolase class I"/>
    <property type="match status" value="1"/>
</dbReference>
<dbReference type="UniPathway" id="UPA00070"/>
<dbReference type="InterPro" id="IPR012135">
    <property type="entry name" value="Dihydroorotate_DH_1_2"/>
</dbReference>
<feature type="binding site" evidence="11">
    <location>
        <position position="139"/>
    </location>
    <ligand>
        <name>FMN</name>
        <dbReference type="ChEBI" id="CHEBI:58210"/>
    </ligand>
</feature>
<feature type="binding site" evidence="11">
    <location>
        <position position="57"/>
    </location>
    <ligand>
        <name>substrate</name>
    </ligand>
</feature>
<keyword evidence="6 11" id="KW-0285">Flavoprotein</keyword>
<comment type="catalytic activity">
    <reaction evidence="11">
        <text>(S)-dihydroorotate + A = orotate + AH2</text>
        <dbReference type="Rhea" id="RHEA:18073"/>
        <dbReference type="ChEBI" id="CHEBI:13193"/>
        <dbReference type="ChEBI" id="CHEBI:17499"/>
        <dbReference type="ChEBI" id="CHEBI:30839"/>
        <dbReference type="ChEBI" id="CHEBI:30864"/>
    </reaction>
</comment>
<dbReference type="GO" id="GO:0006207">
    <property type="term" value="P:'de novo' pyrimidine nucleobase biosynthetic process"/>
    <property type="evidence" value="ECO:0007669"/>
    <property type="project" value="InterPro"/>
</dbReference>
<evidence type="ECO:0000256" key="4">
    <source>
        <dbReference type="ARBA" id="ARBA00011669"/>
    </source>
</evidence>
<dbReference type="EMBL" id="CP010802">
    <property type="protein sequence ID" value="ALC16480.1"/>
    <property type="molecule type" value="Genomic_DNA"/>
</dbReference>
<comment type="function">
    <text evidence="11">Catalyzes the conversion of dihydroorotate to orotate.</text>
</comment>
<dbReference type="Proteomes" id="UP000057158">
    <property type="component" value="Chromosome"/>
</dbReference>
<evidence type="ECO:0000259" key="12">
    <source>
        <dbReference type="Pfam" id="PF01180"/>
    </source>
</evidence>
<comment type="similarity">
    <text evidence="3 11">Belongs to the dihydroorotate dehydrogenase family. Type 1 subfamily.</text>
</comment>
<keyword evidence="8 11" id="KW-0665">Pyrimidine biosynthesis</keyword>
<dbReference type="GO" id="GO:0004152">
    <property type="term" value="F:dihydroorotate dehydrogenase activity"/>
    <property type="evidence" value="ECO:0007669"/>
    <property type="project" value="UniProtKB-UniRule"/>
</dbReference>
<dbReference type="AlphaFoldDB" id="A0A0M4D9A0"/>
<dbReference type="STRING" id="1603606.DSOUD_1702"/>
<keyword evidence="7 11" id="KW-0288">FMN</keyword>
<evidence type="ECO:0000256" key="3">
    <source>
        <dbReference type="ARBA" id="ARBA00008008"/>
    </source>
</evidence>
<dbReference type="InterPro" id="IPR001295">
    <property type="entry name" value="Dihydroorotate_DH_CS"/>
</dbReference>
<dbReference type="CDD" id="cd04740">
    <property type="entry name" value="DHOD_1B_like"/>
    <property type="match status" value="1"/>
</dbReference>
<dbReference type="InterPro" id="IPR005720">
    <property type="entry name" value="Dihydroorotate_DH_cat"/>
</dbReference>
<feature type="domain" description="Dihydroorotate dehydrogenase catalytic" evidence="12">
    <location>
        <begin position="16"/>
        <end position="296"/>
    </location>
</feature>
<dbReference type="Pfam" id="PF01180">
    <property type="entry name" value="DHO_dh"/>
    <property type="match status" value="1"/>
</dbReference>
<reference evidence="13 14" key="1">
    <citation type="submission" date="2015-07" db="EMBL/GenBank/DDBJ databases">
        <title>Isolation and Genomic Characterization of a Novel Halophilic Metal-Reducing Deltaproteobacterium from the Deep Subsurface.</title>
        <authorList>
            <person name="Badalamenti J.P."/>
            <person name="Summers Z.M."/>
            <person name="Gralnick J.A."/>
            <person name="Bond D.R."/>
        </authorList>
    </citation>
    <scope>NUCLEOTIDE SEQUENCE [LARGE SCALE GENOMIC DNA]</scope>
    <source>
        <strain evidence="13 14">WTL</strain>
    </source>
</reference>
<dbReference type="NCBIfam" id="TIGR01037">
    <property type="entry name" value="pyrD_sub1_fam"/>
    <property type="match status" value="1"/>
</dbReference>
<dbReference type="NCBIfam" id="NF005574">
    <property type="entry name" value="PRK07259.1"/>
    <property type="match status" value="1"/>
</dbReference>
<feature type="binding site" evidence="11">
    <location>
        <begin position="57"/>
        <end position="58"/>
    </location>
    <ligand>
        <name>FMN</name>
        <dbReference type="ChEBI" id="CHEBI:58210"/>
    </ligand>
</feature>
<evidence type="ECO:0000313" key="14">
    <source>
        <dbReference type="Proteomes" id="UP000057158"/>
    </source>
</evidence>